<reference evidence="2" key="1">
    <citation type="submission" date="2022-11" db="UniProtKB">
        <authorList>
            <consortium name="WormBaseParasite"/>
        </authorList>
    </citation>
    <scope>IDENTIFICATION</scope>
</reference>
<proteinExistence type="predicted"/>
<dbReference type="WBParaSite" id="PS1159_v2.g21070.t1">
    <property type="protein sequence ID" value="PS1159_v2.g21070.t1"/>
    <property type="gene ID" value="PS1159_v2.g21070"/>
</dbReference>
<accession>A0AC35FV44</accession>
<name>A0AC35FV44_9BILA</name>
<evidence type="ECO:0000313" key="1">
    <source>
        <dbReference type="Proteomes" id="UP000887580"/>
    </source>
</evidence>
<organism evidence="1 2">
    <name type="scientific">Panagrolaimus sp. PS1159</name>
    <dbReference type="NCBI Taxonomy" id="55785"/>
    <lineage>
        <taxon>Eukaryota</taxon>
        <taxon>Metazoa</taxon>
        <taxon>Ecdysozoa</taxon>
        <taxon>Nematoda</taxon>
        <taxon>Chromadorea</taxon>
        <taxon>Rhabditida</taxon>
        <taxon>Tylenchina</taxon>
        <taxon>Panagrolaimomorpha</taxon>
        <taxon>Panagrolaimoidea</taxon>
        <taxon>Panagrolaimidae</taxon>
        <taxon>Panagrolaimus</taxon>
    </lineage>
</organism>
<sequence>MWHSRRLKSEADIDIIKKGGMIMPMTTVLSKESHCCKLPLEDLKPINLRDMKVPMVHKGQYLVCQIIAPPVATIAVNILIQDLNDDVVEEMALYNFRYKFDDIDGVNHGDILIIKEPSLQYDTKSEIPLIRVDSPSDVIFVDPCDEKFLSKIGAMKWSEPMSKDAEFWREKANECFKKGEYKKAIFLYDRAIRCNEDNPVLYSNKAEACLQISAFYEADKAAKLALEKGGDRKKALSRMGRAAYGMRQWENAVKRFTEIVNEFSDSNAKEQLKRATARLNAEKTGISDFKAMYLESKKVNPNVDVSDYKGPIEIANIPGKGIFFIFYRQFLVS</sequence>
<evidence type="ECO:0000313" key="2">
    <source>
        <dbReference type="WBParaSite" id="PS1159_v2.g21070.t1"/>
    </source>
</evidence>
<dbReference type="Proteomes" id="UP000887580">
    <property type="component" value="Unplaced"/>
</dbReference>
<protein>
    <submittedName>
        <fullName evidence="2">Uncharacterized protein</fullName>
    </submittedName>
</protein>